<gene>
    <name evidence="1" type="ORF">H9826_08640</name>
</gene>
<reference evidence="1" key="2">
    <citation type="submission" date="2021-04" db="EMBL/GenBank/DDBJ databases">
        <authorList>
            <person name="Gilroy R."/>
        </authorList>
    </citation>
    <scope>NUCLEOTIDE SEQUENCE</scope>
    <source>
        <strain evidence="1">CHK33-7979</strain>
    </source>
</reference>
<protein>
    <recommendedName>
        <fullName evidence="3">Phage tail protein</fullName>
    </recommendedName>
</protein>
<dbReference type="Proteomes" id="UP000886824">
    <property type="component" value="Unassembled WGS sequence"/>
</dbReference>
<accession>A0A9D2CEH7</accession>
<name>A0A9D2CEH7_9FIRM</name>
<proteinExistence type="predicted"/>
<dbReference type="AlphaFoldDB" id="A0A9D2CEH7"/>
<dbReference type="InterPro" id="IPR011748">
    <property type="entry name" value="Unchr_phage_tail-like"/>
</dbReference>
<reference evidence="1" key="1">
    <citation type="journal article" date="2021" name="PeerJ">
        <title>Extensive microbial diversity within the chicken gut microbiome revealed by metagenomics and culture.</title>
        <authorList>
            <person name="Gilroy R."/>
            <person name="Ravi A."/>
            <person name="Getino M."/>
            <person name="Pursley I."/>
            <person name="Horton D.L."/>
            <person name="Alikhan N.F."/>
            <person name="Baker D."/>
            <person name="Gharbi K."/>
            <person name="Hall N."/>
            <person name="Watson M."/>
            <person name="Adriaenssens E.M."/>
            <person name="Foster-Nyarko E."/>
            <person name="Jarju S."/>
            <person name="Secka A."/>
            <person name="Antonio M."/>
            <person name="Oren A."/>
            <person name="Chaudhuri R.R."/>
            <person name="La Ragione R."/>
            <person name="Hildebrand F."/>
            <person name="Pallen M.J."/>
        </authorList>
    </citation>
    <scope>NUCLEOTIDE SEQUENCE</scope>
    <source>
        <strain evidence="1">CHK33-7979</strain>
    </source>
</reference>
<comment type="caution">
    <text evidence="1">The sequence shown here is derived from an EMBL/GenBank/DDBJ whole genome shotgun (WGS) entry which is preliminary data.</text>
</comment>
<evidence type="ECO:0008006" key="3">
    <source>
        <dbReference type="Google" id="ProtNLM"/>
    </source>
</evidence>
<dbReference type="EMBL" id="DXCX01000087">
    <property type="protein sequence ID" value="HIY74022.1"/>
    <property type="molecule type" value="Genomic_DNA"/>
</dbReference>
<organism evidence="1 2">
    <name type="scientific">Candidatus Intestinimonas merdavium</name>
    <dbReference type="NCBI Taxonomy" id="2838622"/>
    <lineage>
        <taxon>Bacteria</taxon>
        <taxon>Bacillati</taxon>
        <taxon>Bacillota</taxon>
        <taxon>Clostridia</taxon>
        <taxon>Eubacteriales</taxon>
        <taxon>Intestinimonas</taxon>
    </lineage>
</organism>
<evidence type="ECO:0000313" key="2">
    <source>
        <dbReference type="Proteomes" id="UP000886824"/>
    </source>
</evidence>
<sequence length="370" mass="41983">MEGIQAQMVFCCAEQWMGGRFHQIEPWGDGLRLDCNRAATGVYCMKAVDSGENGFCWSRAVVEAELPPDTALRVYAYACDTKGWGDWADLDQAIGVLEGDPLPVLREIFGAPVAESGDFYLPRQGRYLWLMFELAATGSASPVIRALRLWMGGDHMADYLPAIYQEEDFTRRFLSIFDSMYTDMERAIDGLPGRMDYEHASGELLKYLASWVCVEGGNGEEGLRARIRTALPDYEERYTVEGVRRSIRRLTGREPILIEHFQVSPNRPDCGNPELYRRLYGEDPYRFFALLPEDTFSSQREREAFQRDMEELIPAGMSMQMVQLKSCIQLDWHTYLGINSQVGGYVPAAIDEQVTIHYDTTIGGANHESR</sequence>
<evidence type="ECO:0000313" key="1">
    <source>
        <dbReference type="EMBL" id="HIY74022.1"/>
    </source>
</evidence>
<dbReference type="NCBIfam" id="TIGR02242">
    <property type="entry name" value="tail_TIGR02242"/>
    <property type="match status" value="1"/>
</dbReference>